<dbReference type="Pfam" id="PF00440">
    <property type="entry name" value="TetR_N"/>
    <property type="match status" value="1"/>
</dbReference>
<protein>
    <submittedName>
        <fullName evidence="7">TetR family transcriptional regulator</fullName>
    </submittedName>
</protein>
<dbReference type="InterPro" id="IPR001647">
    <property type="entry name" value="HTH_TetR"/>
</dbReference>
<dbReference type="EMBL" id="VITN01000056">
    <property type="protein sequence ID" value="TWB08693.1"/>
    <property type="molecule type" value="Genomic_DNA"/>
</dbReference>
<evidence type="ECO:0000259" key="6">
    <source>
        <dbReference type="PROSITE" id="PS50977"/>
    </source>
</evidence>
<dbReference type="SUPFAM" id="SSF48498">
    <property type="entry name" value="Tetracyclin repressor-like, C-terminal domain"/>
    <property type="match status" value="1"/>
</dbReference>
<dbReference type="InterPro" id="IPR009057">
    <property type="entry name" value="Homeodomain-like_sf"/>
</dbReference>
<evidence type="ECO:0000256" key="4">
    <source>
        <dbReference type="PROSITE-ProRule" id="PRU00335"/>
    </source>
</evidence>
<dbReference type="GO" id="GO:0003700">
    <property type="term" value="F:DNA-binding transcription factor activity"/>
    <property type="evidence" value="ECO:0007669"/>
    <property type="project" value="TreeGrafter"/>
</dbReference>
<dbReference type="InterPro" id="IPR050109">
    <property type="entry name" value="HTH-type_TetR-like_transc_reg"/>
</dbReference>
<organism evidence="7 8">
    <name type="scientific">Nitrospirillum amazonense</name>
    <dbReference type="NCBI Taxonomy" id="28077"/>
    <lineage>
        <taxon>Bacteria</taxon>
        <taxon>Pseudomonadati</taxon>
        <taxon>Pseudomonadota</taxon>
        <taxon>Alphaproteobacteria</taxon>
        <taxon>Rhodospirillales</taxon>
        <taxon>Azospirillaceae</taxon>
        <taxon>Nitrospirillum</taxon>
    </lineage>
</organism>
<keyword evidence="2 4" id="KW-0238">DNA-binding</keyword>
<dbReference type="InterPro" id="IPR039536">
    <property type="entry name" value="TetR_C_Proteobacteria"/>
</dbReference>
<dbReference type="Proteomes" id="UP000319859">
    <property type="component" value="Unassembled WGS sequence"/>
</dbReference>
<dbReference type="Gene3D" id="1.10.357.10">
    <property type="entry name" value="Tetracycline Repressor, domain 2"/>
    <property type="match status" value="1"/>
</dbReference>
<evidence type="ECO:0000256" key="2">
    <source>
        <dbReference type="ARBA" id="ARBA00023125"/>
    </source>
</evidence>
<evidence type="ECO:0000256" key="1">
    <source>
        <dbReference type="ARBA" id="ARBA00023015"/>
    </source>
</evidence>
<dbReference type="AlphaFoldDB" id="A0A560EH35"/>
<dbReference type="PANTHER" id="PTHR30055:SF146">
    <property type="entry name" value="HTH-TYPE TRANSCRIPTIONAL DUAL REGULATOR CECR"/>
    <property type="match status" value="1"/>
</dbReference>
<proteinExistence type="predicted"/>
<dbReference type="FunFam" id="1.10.10.60:FF:000141">
    <property type="entry name" value="TetR family transcriptional regulator"/>
    <property type="match status" value="1"/>
</dbReference>
<dbReference type="SUPFAM" id="SSF46689">
    <property type="entry name" value="Homeodomain-like"/>
    <property type="match status" value="1"/>
</dbReference>
<name>A0A560EH35_9PROT</name>
<evidence type="ECO:0000256" key="5">
    <source>
        <dbReference type="SAM" id="MobiDB-lite"/>
    </source>
</evidence>
<keyword evidence="1" id="KW-0805">Transcription regulation</keyword>
<gene>
    <name evidence="7" type="ORF">FBZ89_1565</name>
</gene>
<evidence type="ECO:0000256" key="3">
    <source>
        <dbReference type="ARBA" id="ARBA00023163"/>
    </source>
</evidence>
<keyword evidence="3" id="KW-0804">Transcription</keyword>
<dbReference type="Pfam" id="PF14246">
    <property type="entry name" value="TetR_C_7"/>
    <property type="match status" value="1"/>
</dbReference>
<feature type="DNA-binding region" description="H-T-H motif" evidence="4">
    <location>
        <begin position="52"/>
        <end position="71"/>
    </location>
</feature>
<dbReference type="PROSITE" id="PS50977">
    <property type="entry name" value="HTH_TETR_2"/>
    <property type="match status" value="1"/>
</dbReference>
<accession>A0A560EH35</accession>
<reference evidence="7 8" key="1">
    <citation type="submission" date="2019-06" db="EMBL/GenBank/DDBJ databases">
        <title>Genomic Encyclopedia of Type Strains, Phase IV (KMG-V): Genome sequencing to study the core and pangenomes of soil and plant-associated prokaryotes.</title>
        <authorList>
            <person name="Whitman W."/>
        </authorList>
    </citation>
    <scope>NUCLEOTIDE SEQUENCE [LARGE SCALE GENOMIC DNA]</scope>
    <source>
        <strain evidence="7 8">BR 11880</strain>
    </source>
</reference>
<feature type="domain" description="HTH tetR-type" evidence="6">
    <location>
        <begin position="29"/>
        <end position="89"/>
    </location>
</feature>
<evidence type="ECO:0000313" key="8">
    <source>
        <dbReference type="Proteomes" id="UP000319859"/>
    </source>
</evidence>
<evidence type="ECO:0000313" key="7">
    <source>
        <dbReference type="EMBL" id="TWB08693.1"/>
    </source>
</evidence>
<dbReference type="GO" id="GO:0000976">
    <property type="term" value="F:transcription cis-regulatory region binding"/>
    <property type="evidence" value="ECO:0007669"/>
    <property type="project" value="TreeGrafter"/>
</dbReference>
<dbReference type="PANTHER" id="PTHR30055">
    <property type="entry name" value="HTH-TYPE TRANSCRIPTIONAL REGULATOR RUTR"/>
    <property type="match status" value="1"/>
</dbReference>
<dbReference type="OrthoDB" id="9816431at2"/>
<dbReference type="InterPro" id="IPR036271">
    <property type="entry name" value="Tet_transcr_reg_TetR-rel_C_sf"/>
</dbReference>
<comment type="caution">
    <text evidence="7">The sequence shown here is derived from an EMBL/GenBank/DDBJ whole genome shotgun (WGS) entry which is preliminary data.</text>
</comment>
<feature type="region of interest" description="Disordered" evidence="5">
    <location>
        <begin position="1"/>
        <end position="25"/>
    </location>
</feature>
<sequence>MSNTLDTTTTTQAPRQRTGAGRPTQAQVRAIDVAILEAATGIFLTAGYSGASMEAVAETARVSKGTLYARYPSKADLFKAVCSSRVEVWSTRFTPEPAPCSGLAPRLEHFARTIVRSMSDPEVMAFEGLLHTEGRKFPEVAKLFFDTTFEVSLAHVISILTAASIQDGVPIRNARNAAVAFMGIFTGWWMRIRWCGPISDDEVETTIRSFVAIFLQGRLAW</sequence>
<dbReference type="PRINTS" id="PR00455">
    <property type="entry name" value="HTHTETR"/>
</dbReference>